<accession>A0A1M5S1D1</accession>
<dbReference type="AlphaFoldDB" id="A0A1M5S1D1"/>
<protein>
    <recommendedName>
        <fullName evidence="4">MacB-like core domain-containing protein</fullName>
    </recommendedName>
</protein>
<feature type="transmembrane region" description="Helical" evidence="1">
    <location>
        <begin position="256"/>
        <end position="282"/>
    </location>
</feature>
<name>A0A1M5S1D1_9FIRM</name>
<organism evidence="2 3">
    <name type="scientific">Tepidibacter thalassicus DSM 15285</name>
    <dbReference type="NCBI Taxonomy" id="1123350"/>
    <lineage>
        <taxon>Bacteria</taxon>
        <taxon>Bacillati</taxon>
        <taxon>Bacillota</taxon>
        <taxon>Clostridia</taxon>
        <taxon>Peptostreptococcales</taxon>
        <taxon>Peptostreptococcaceae</taxon>
        <taxon>Tepidibacter</taxon>
    </lineage>
</organism>
<evidence type="ECO:0000256" key="1">
    <source>
        <dbReference type="SAM" id="Phobius"/>
    </source>
</evidence>
<keyword evidence="1" id="KW-0812">Transmembrane</keyword>
<keyword evidence="1" id="KW-0472">Membrane</keyword>
<sequence>MKKIIVIFLILASVFSFVIAYNQTDKEELEKISRVETCIAKQFVIPNNLMIANADELYPLLYEAANEFKVNIFRTNINYNIDDKAEIVKYILLIDDTDFFNSFRLKSGRFLSSKDTQQSELYISTRNIGDKNQIGIIRDFGNNDLIMIKPLKTSYEHLPVYGQYFVEVYDDKIFSAFIEGFVHKINKYYKTSFNSEDFKQNLSNVEYYSTSSISILKYINYMIFVITLILLNYYIFNESKRIGIIKMHGISNIRLWFIMVGKLIIVVSFLSTLVLLFLAILVKNTTYSFVCSTILYQLKTCIIMIAISFIPYIYIYIENQDE</sequence>
<dbReference type="EMBL" id="FQXH01000016">
    <property type="protein sequence ID" value="SHH31843.1"/>
    <property type="molecule type" value="Genomic_DNA"/>
</dbReference>
<proteinExistence type="predicted"/>
<dbReference type="Proteomes" id="UP000242520">
    <property type="component" value="Unassembled WGS sequence"/>
</dbReference>
<gene>
    <name evidence="2" type="ORF">SAMN02744040_01578</name>
</gene>
<keyword evidence="1" id="KW-1133">Transmembrane helix</keyword>
<keyword evidence="3" id="KW-1185">Reference proteome</keyword>
<evidence type="ECO:0008006" key="4">
    <source>
        <dbReference type="Google" id="ProtNLM"/>
    </source>
</evidence>
<feature type="transmembrane region" description="Helical" evidence="1">
    <location>
        <begin position="218"/>
        <end position="236"/>
    </location>
</feature>
<feature type="transmembrane region" description="Helical" evidence="1">
    <location>
        <begin position="294"/>
        <end position="317"/>
    </location>
</feature>
<dbReference type="STRING" id="1123350.SAMN02744040_01578"/>
<evidence type="ECO:0000313" key="3">
    <source>
        <dbReference type="Proteomes" id="UP000242520"/>
    </source>
</evidence>
<evidence type="ECO:0000313" key="2">
    <source>
        <dbReference type="EMBL" id="SHH31843.1"/>
    </source>
</evidence>
<reference evidence="3" key="1">
    <citation type="submission" date="2016-11" db="EMBL/GenBank/DDBJ databases">
        <authorList>
            <person name="Varghese N."/>
            <person name="Submissions S."/>
        </authorList>
    </citation>
    <scope>NUCLEOTIDE SEQUENCE [LARGE SCALE GENOMIC DNA]</scope>
    <source>
        <strain evidence="3">DSM 15285</strain>
    </source>
</reference>
<dbReference type="RefSeq" id="WP_207645981.1">
    <property type="nucleotide sequence ID" value="NZ_FQXH01000016.1"/>
</dbReference>